<feature type="domain" description="DH" evidence="1">
    <location>
        <begin position="131"/>
        <end position="333"/>
    </location>
</feature>
<sequence>MEFGGYKGTGSRVRMRRRAELGRRLTRRLSLVAKMPAAILNRANPPELRSIEITAIAPDKTQLALSASSPGAISPVVAPVLLKYRVCKPRLLLAGSRAEIDPAADVALLHGEILLIEDAARQYDPRGDIDRRYRATEKLLHAEEDYRETLCSAKELYARPLARTYPEFHDVIFQPLADLSRVSSEHCQRIALPTRLEKYNTPRVFESSHLTNNSDNTRNPHSRKCERYRVKDIIFNLIHKVLENWDASTFKQSDLFPNSFWKSYWEYLESYSEARRTLEELKASEDTLLHFLTLRQAAARHSPLSLLLLPKLHFVSHLFVRRTLTSFLIEFEE</sequence>
<accession>A0ABD2AMB0</accession>
<gene>
    <name evidence="2" type="ORF">V1477_020571</name>
</gene>
<dbReference type="Proteomes" id="UP001607303">
    <property type="component" value="Unassembled WGS sequence"/>
</dbReference>
<dbReference type="EMBL" id="JAYRBN010000116">
    <property type="protein sequence ID" value="KAL2721751.1"/>
    <property type="molecule type" value="Genomic_DNA"/>
</dbReference>
<keyword evidence="3" id="KW-1185">Reference proteome</keyword>
<dbReference type="AlphaFoldDB" id="A0ABD2AMB0"/>
<evidence type="ECO:0000313" key="3">
    <source>
        <dbReference type="Proteomes" id="UP001607303"/>
    </source>
</evidence>
<evidence type="ECO:0000259" key="1">
    <source>
        <dbReference type="PROSITE" id="PS50010"/>
    </source>
</evidence>
<dbReference type="Gene3D" id="1.20.900.10">
    <property type="entry name" value="Dbl homology (DH) domain"/>
    <property type="match status" value="1"/>
</dbReference>
<proteinExistence type="predicted"/>
<dbReference type="InterPro" id="IPR035899">
    <property type="entry name" value="DBL_dom_sf"/>
</dbReference>
<comment type="caution">
    <text evidence="2">The sequence shown here is derived from an EMBL/GenBank/DDBJ whole genome shotgun (WGS) entry which is preliminary data.</text>
</comment>
<reference evidence="2 3" key="1">
    <citation type="journal article" date="2024" name="Ann. Entomol. Soc. Am.">
        <title>Genomic analyses of the southern and eastern yellowjacket wasps (Hymenoptera: Vespidae) reveal evolutionary signatures of social life.</title>
        <authorList>
            <person name="Catto M.A."/>
            <person name="Caine P.B."/>
            <person name="Orr S.E."/>
            <person name="Hunt B.G."/>
            <person name="Goodisman M.A.D."/>
        </authorList>
    </citation>
    <scope>NUCLEOTIDE SEQUENCE [LARGE SCALE GENOMIC DNA]</scope>
    <source>
        <strain evidence="2">232</strain>
        <tissue evidence="2">Head and thorax</tissue>
    </source>
</reference>
<dbReference type="InterPro" id="IPR000219">
    <property type="entry name" value="DH_dom"/>
</dbReference>
<evidence type="ECO:0000313" key="2">
    <source>
        <dbReference type="EMBL" id="KAL2721751.1"/>
    </source>
</evidence>
<name>A0ABD2AMB0_VESMC</name>
<dbReference type="SUPFAM" id="SSF48065">
    <property type="entry name" value="DBL homology domain (DH-domain)"/>
    <property type="match status" value="1"/>
</dbReference>
<dbReference type="PROSITE" id="PS50010">
    <property type="entry name" value="DH_2"/>
    <property type="match status" value="1"/>
</dbReference>
<organism evidence="2 3">
    <name type="scientific">Vespula maculifrons</name>
    <name type="common">Eastern yellow jacket</name>
    <name type="synonym">Wasp</name>
    <dbReference type="NCBI Taxonomy" id="7453"/>
    <lineage>
        <taxon>Eukaryota</taxon>
        <taxon>Metazoa</taxon>
        <taxon>Ecdysozoa</taxon>
        <taxon>Arthropoda</taxon>
        <taxon>Hexapoda</taxon>
        <taxon>Insecta</taxon>
        <taxon>Pterygota</taxon>
        <taxon>Neoptera</taxon>
        <taxon>Endopterygota</taxon>
        <taxon>Hymenoptera</taxon>
        <taxon>Apocrita</taxon>
        <taxon>Aculeata</taxon>
        <taxon>Vespoidea</taxon>
        <taxon>Vespidae</taxon>
        <taxon>Vespinae</taxon>
        <taxon>Vespula</taxon>
    </lineage>
</organism>
<protein>
    <recommendedName>
        <fullName evidence="1">DH domain-containing protein</fullName>
    </recommendedName>
</protein>